<accession>A0ACC0ULX7</accession>
<organism evidence="1 2">
    <name type="scientific">Russula earlei</name>
    <dbReference type="NCBI Taxonomy" id="71964"/>
    <lineage>
        <taxon>Eukaryota</taxon>
        <taxon>Fungi</taxon>
        <taxon>Dikarya</taxon>
        <taxon>Basidiomycota</taxon>
        <taxon>Agaricomycotina</taxon>
        <taxon>Agaricomycetes</taxon>
        <taxon>Russulales</taxon>
        <taxon>Russulaceae</taxon>
        <taxon>Russula</taxon>
    </lineage>
</organism>
<evidence type="ECO:0000313" key="1">
    <source>
        <dbReference type="EMBL" id="KAI9512586.1"/>
    </source>
</evidence>
<sequence length="350" mass="39505">MKRDGGGEETIAHISSSSRGKDEKARVQKLKFRPLWGGYGRGGGSHSLSSVSNTFPSLLAMAPLADFILKYVPLPQIPYHYTHYVRGATPISTQPVVLSILAGYLATIFGIREIMKTRQPQKLTFLFQVHNAILSSGSAILLALMLEEIIPIYWRHGVFYALCNGGAWTERMELYYIINYYIKYIELLDTVFLALKKKPLAFLHVYHHSATAFLCYTQLNGKTSISWAVITQNLAVHVLMYYYYYATAGGAKIWWKKYLTTMQIAQFIIDLHLVYFGTYSYFAATYWPRMPKLGSCHGTESAAVFGCALLSSYLLLFIKFYIDTYKKPARGKKPVTNGHAIANGNGFKTD</sequence>
<proteinExistence type="predicted"/>
<reference evidence="1" key="1">
    <citation type="submission" date="2021-03" db="EMBL/GenBank/DDBJ databases">
        <title>Evolutionary priming and transition to the ectomycorrhizal habit in an iconic lineage of mushroom-forming fungi: is preadaptation a requirement?</title>
        <authorList>
            <consortium name="DOE Joint Genome Institute"/>
            <person name="Looney B.P."/>
            <person name="Miyauchi S."/>
            <person name="Morin E."/>
            <person name="Drula E."/>
            <person name="Courty P.E."/>
            <person name="Chicoki N."/>
            <person name="Fauchery L."/>
            <person name="Kohler A."/>
            <person name="Kuo A."/>
            <person name="LaButti K."/>
            <person name="Pangilinan J."/>
            <person name="Lipzen A."/>
            <person name="Riley R."/>
            <person name="Andreopoulos W."/>
            <person name="He G."/>
            <person name="Johnson J."/>
            <person name="Barry K.W."/>
            <person name="Grigoriev I.V."/>
            <person name="Nagy L."/>
            <person name="Hibbett D."/>
            <person name="Henrissat B."/>
            <person name="Matheny P.B."/>
            <person name="Labbe J."/>
            <person name="Martin A.F."/>
        </authorList>
    </citation>
    <scope>NUCLEOTIDE SEQUENCE</scope>
    <source>
        <strain evidence="1">BPL698</strain>
    </source>
</reference>
<gene>
    <name evidence="1" type="ORF">F5148DRAFT_1162660</name>
</gene>
<evidence type="ECO:0000313" key="2">
    <source>
        <dbReference type="Proteomes" id="UP001207468"/>
    </source>
</evidence>
<comment type="caution">
    <text evidence="1">The sequence shown here is derived from an EMBL/GenBank/DDBJ whole genome shotgun (WGS) entry which is preliminary data.</text>
</comment>
<dbReference type="EMBL" id="JAGFNK010000008">
    <property type="protein sequence ID" value="KAI9512586.1"/>
    <property type="molecule type" value="Genomic_DNA"/>
</dbReference>
<name>A0ACC0ULX7_9AGAM</name>
<dbReference type="Proteomes" id="UP001207468">
    <property type="component" value="Unassembled WGS sequence"/>
</dbReference>
<protein>
    <submittedName>
        <fullName evidence="1">GNS1/SUR4 family-domain-containing protein</fullName>
    </submittedName>
</protein>
<keyword evidence="2" id="KW-1185">Reference proteome</keyword>